<keyword evidence="2" id="KW-1185">Reference proteome</keyword>
<accession>A0A432WLJ7</accession>
<dbReference type="AlphaFoldDB" id="A0A432WLJ7"/>
<dbReference type="Gene3D" id="2.40.160.20">
    <property type="match status" value="1"/>
</dbReference>
<reference evidence="1 2" key="1">
    <citation type="journal article" date="2011" name="Front. Microbiol.">
        <title>Genomic signatures of strain selection and enhancement in Bacillus atrophaeus var. globigii, a historical biowarfare simulant.</title>
        <authorList>
            <person name="Gibbons H.S."/>
            <person name="Broomall S.M."/>
            <person name="McNew L.A."/>
            <person name="Daligault H."/>
            <person name="Chapman C."/>
            <person name="Bruce D."/>
            <person name="Karavis M."/>
            <person name="Krepps M."/>
            <person name="McGregor P.A."/>
            <person name="Hong C."/>
            <person name="Park K.H."/>
            <person name="Akmal A."/>
            <person name="Feldman A."/>
            <person name="Lin J.S."/>
            <person name="Chang W.E."/>
            <person name="Higgs B.W."/>
            <person name="Demirev P."/>
            <person name="Lindquist J."/>
            <person name="Liem A."/>
            <person name="Fochler E."/>
            <person name="Read T.D."/>
            <person name="Tapia R."/>
            <person name="Johnson S."/>
            <person name="Bishop-Lilly K.A."/>
            <person name="Detter C."/>
            <person name="Han C."/>
            <person name="Sozhamannan S."/>
            <person name="Rosenzweig C.N."/>
            <person name="Skowronski E.W."/>
        </authorList>
    </citation>
    <scope>NUCLEOTIDE SEQUENCE [LARGE SCALE GENOMIC DNA]</scope>
    <source>
        <strain evidence="1 2">Y4G10-17</strain>
    </source>
</reference>
<dbReference type="Proteomes" id="UP000287823">
    <property type="component" value="Unassembled WGS sequence"/>
</dbReference>
<evidence type="ECO:0000313" key="1">
    <source>
        <dbReference type="EMBL" id="RUO34634.1"/>
    </source>
</evidence>
<name>A0A432WLJ7_9GAMM</name>
<dbReference type="SUPFAM" id="SSF56925">
    <property type="entry name" value="OMPA-like"/>
    <property type="match status" value="1"/>
</dbReference>
<gene>
    <name evidence="1" type="ORF">CWE14_01120</name>
</gene>
<dbReference type="EMBL" id="PIPO01000001">
    <property type="protein sequence ID" value="RUO34634.1"/>
    <property type="molecule type" value="Genomic_DNA"/>
</dbReference>
<evidence type="ECO:0000313" key="2">
    <source>
        <dbReference type="Proteomes" id="UP000287823"/>
    </source>
</evidence>
<protein>
    <recommendedName>
        <fullName evidence="3">Outer membrane protein beta-barrel domain-containing protein</fullName>
    </recommendedName>
</protein>
<comment type="caution">
    <text evidence="1">The sequence shown here is derived from an EMBL/GenBank/DDBJ whole genome shotgun (WGS) entry which is preliminary data.</text>
</comment>
<sequence>MRNGEPYEYRDEFGNMAYGLQFGHTFANQWQLRSYYDRLNLNVRAGESDGQSEARGHSYGVDLIYQSQHGLYAGLGINSTRSNKQKDALPRATLGYRMDLKDRFFTTLEYNVQHDSDFTDQQISWTLNYHLGRDARQQMLPREFRERRARRAQSSGGNPSPPQ</sequence>
<organism evidence="1 2">
    <name type="scientific">Aliidiomarina soli</name>
    <dbReference type="NCBI Taxonomy" id="1928574"/>
    <lineage>
        <taxon>Bacteria</taxon>
        <taxon>Pseudomonadati</taxon>
        <taxon>Pseudomonadota</taxon>
        <taxon>Gammaproteobacteria</taxon>
        <taxon>Alteromonadales</taxon>
        <taxon>Idiomarinaceae</taxon>
        <taxon>Aliidiomarina</taxon>
    </lineage>
</organism>
<proteinExistence type="predicted"/>
<dbReference type="RefSeq" id="WP_126797692.1">
    <property type="nucleotide sequence ID" value="NZ_PIPO01000001.1"/>
</dbReference>
<dbReference type="InterPro" id="IPR011250">
    <property type="entry name" value="OMP/PagP_B-barrel"/>
</dbReference>
<evidence type="ECO:0008006" key="3">
    <source>
        <dbReference type="Google" id="ProtNLM"/>
    </source>
</evidence>